<dbReference type="Gene3D" id="3.40.50.1820">
    <property type="entry name" value="alpha/beta hydrolase"/>
    <property type="match status" value="1"/>
</dbReference>
<comment type="caution">
    <text evidence="2">The sequence shown here is derived from an EMBL/GenBank/DDBJ whole genome shotgun (WGS) entry which is preliminary data.</text>
</comment>
<accession>A0A8H6VI94</accession>
<dbReference type="GO" id="GO:0016787">
    <property type="term" value="F:hydrolase activity"/>
    <property type="evidence" value="ECO:0007669"/>
    <property type="project" value="UniProtKB-KW"/>
</dbReference>
<keyword evidence="3" id="KW-1185">Reference proteome</keyword>
<evidence type="ECO:0000259" key="1">
    <source>
        <dbReference type="Pfam" id="PF12697"/>
    </source>
</evidence>
<gene>
    <name evidence="2" type="ORF">HII31_09652</name>
</gene>
<dbReference type="InterPro" id="IPR000073">
    <property type="entry name" value="AB_hydrolase_1"/>
</dbReference>
<evidence type="ECO:0000313" key="3">
    <source>
        <dbReference type="Proteomes" id="UP000660729"/>
    </source>
</evidence>
<feature type="domain" description="AB hydrolase-1" evidence="1">
    <location>
        <begin position="6"/>
        <end position="233"/>
    </location>
</feature>
<dbReference type="AlphaFoldDB" id="A0A8H6VI94"/>
<dbReference type="OrthoDB" id="1263307at2759"/>
<keyword evidence="2" id="KW-0378">Hydrolase</keyword>
<reference evidence="2" key="1">
    <citation type="submission" date="2020-04" db="EMBL/GenBank/DDBJ databases">
        <title>Draft genome resource of the tomato pathogen Pseudocercospora fuligena.</title>
        <authorList>
            <person name="Zaccaron A."/>
        </authorList>
    </citation>
    <scope>NUCLEOTIDE SEQUENCE</scope>
    <source>
        <strain evidence="2">PF001</strain>
    </source>
</reference>
<dbReference type="PANTHER" id="PTHR37017:SF11">
    <property type="entry name" value="ESTERASE_LIPASE_THIOESTERASE DOMAIN-CONTAINING PROTEIN"/>
    <property type="match status" value="1"/>
</dbReference>
<dbReference type="InterPro" id="IPR029058">
    <property type="entry name" value="AB_hydrolase_fold"/>
</dbReference>
<proteinExistence type="predicted"/>
<dbReference type="EMBL" id="JABCIY010000197">
    <property type="protein sequence ID" value="KAF7189029.1"/>
    <property type="molecule type" value="Genomic_DNA"/>
</dbReference>
<dbReference type="PANTHER" id="PTHR37017">
    <property type="entry name" value="AB HYDROLASE-1 DOMAIN-CONTAINING PROTEIN-RELATED"/>
    <property type="match status" value="1"/>
</dbReference>
<evidence type="ECO:0000313" key="2">
    <source>
        <dbReference type="EMBL" id="KAF7189029.1"/>
    </source>
</evidence>
<protein>
    <submittedName>
        <fullName evidence="2">Putative hydrolase R7</fullName>
    </submittedName>
</protein>
<name>A0A8H6VI94_9PEZI</name>
<dbReference type="Pfam" id="PF12697">
    <property type="entry name" value="Abhydrolase_6"/>
    <property type="match status" value="1"/>
</dbReference>
<dbReference type="SUPFAM" id="SSF53474">
    <property type="entry name" value="alpha/beta-Hydrolases"/>
    <property type="match status" value="1"/>
</dbReference>
<dbReference type="InterPro" id="IPR052897">
    <property type="entry name" value="Sec-Metab_Biosynth_Hydrolase"/>
</dbReference>
<dbReference type="Proteomes" id="UP000660729">
    <property type="component" value="Unassembled WGS sequence"/>
</dbReference>
<sequence length="259" mass="28320">MSKPHIILVHGAYHRAWHLQPLKAELERNGYAVSTLDLPAAGPDPEKLPVTGGLRADTDAIKTLMEEVAAKSESMIAVLHSYGGIPGGEAAAELSEGARKKLKRLVYLAALVIPQGSSLFKPTGGKTGAAWAQQRDHIVFVPDPVPTFYHDCNPELAKEAARHVVPHSYSCFNEDTEHTPGAICPCTYVFTVNDRPVPISVQKMMLEHGVKKEHRDHWETYTLDTGHSPFLSDTIGCARLVRRIAGEEIPDLLPSALQL</sequence>
<organism evidence="2 3">
    <name type="scientific">Pseudocercospora fuligena</name>
    <dbReference type="NCBI Taxonomy" id="685502"/>
    <lineage>
        <taxon>Eukaryota</taxon>
        <taxon>Fungi</taxon>
        <taxon>Dikarya</taxon>
        <taxon>Ascomycota</taxon>
        <taxon>Pezizomycotina</taxon>
        <taxon>Dothideomycetes</taxon>
        <taxon>Dothideomycetidae</taxon>
        <taxon>Mycosphaerellales</taxon>
        <taxon>Mycosphaerellaceae</taxon>
        <taxon>Pseudocercospora</taxon>
    </lineage>
</organism>